<organism evidence="1 2">
    <name type="scientific">Acidovorax carolinensis</name>
    <dbReference type="NCBI Taxonomy" id="553814"/>
    <lineage>
        <taxon>Bacteria</taxon>
        <taxon>Pseudomonadati</taxon>
        <taxon>Pseudomonadota</taxon>
        <taxon>Betaproteobacteria</taxon>
        <taxon>Burkholderiales</taxon>
        <taxon>Comamonadaceae</taxon>
        <taxon>Acidovorax</taxon>
    </lineage>
</organism>
<gene>
    <name evidence="1" type="ORF">CBP34_17385</name>
</gene>
<dbReference type="Pfam" id="PF11162">
    <property type="entry name" value="DUF2946"/>
    <property type="match status" value="1"/>
</dbReference>
<dbReference type="InterPro" id="IPR021333">
    <property type="entry name" value="DUF2946"/>
</dbReference>
<reference evidence="1 2" key="1">
    <citation type="submission" date="2017-05" db="EMBL/GenBank/DDBJ databases">
        <title>Polyphasic characterization of four soil-derived phenanthrene-degrading Acidovorax strains and proposal of Acidovorax phenanthrenivorans sp. nov.</title>
        <authorList>
            <person name="Singleton D.R."/>
            <person name="Lee J."/>
            <person name="Dickey A.N."/>
            <person name="Stroud A."/>
            <person name="Scholl E.H."/>
            <person name="Wright F.A."/>
            <person name="Aitken M.D."/>
        </authorList>
    </citation>
    <scope>NUCLEOTIDE SEQUENCE [LARGE SCALE GENOMIC DNA]</scope>
    <source>
        <strain evidence="1">NA3</strain>
    </source>
</reference>
<evidence type="ECO:0000313" key="2">
    <source>
        <dbReference type="Proteomes" id="UP000194432"/>
    </source>
</evidence>
<name>A0A240U7D2_9BURK</name>
<dbReference type="Proteomes" id="UP000194432">
    <property type="component" value="Chromosome 1"/>
</dbReference>
<accession>A0A240U7D2</accession>
<accession>A0A240UHP3</accession>
<sequence length="122" mass="12787">MPTAMQTLRHFRWLARLVLAWFVLSIGVAVASPLVNPQAMELICSGSGAIKLVVKTDDGAKEMPSHTLDCPLCAQVGAPPPVSLAQLPVVHPLAHALRPIPAAHIAARTAAPLPPRGPPAFS</sequence>
<dbReference type="KEGG" id="acin:CBP34_17385"/>
<evidence type="ECO:0000313" key="1">
    <source>
        <dbReference type="EMBL" id="ART53769.1"/>
    </source>
</evidence>
<dbReference type="KEGG" id="acip:CBP36_17030"/>
<protein>
    <submittedName>
        <fullName evidence="1">DUF2946 domain-containing protein</fullName>
    </submittedName>
</protein>
<dbReference type="OrthoDB" id="8906767at2"/>
<dbReference type="KEGG" id="acis:CBP35_01890"/>
<dbReference type="EMBL" id="CP021361">
    <property type="protein sequence ID" value="ART53769.1"/>
    <property type="molecule type" value="Genomic_DNA"/>
</dbReference>
<keyword evidence="2" id="KW-1185">Reference proteome</keyword>
<proteinExistence type="predicted"/>
<dbReference type="AlphaFoldDB" id="A0A240U7D2"/>